<gene>
    <name evidence="3" type="ORF">HHL22_14915</name>
</gene>
<dbReference type="Pfam" id="PF10988">
    <property type="entry name" value="DUF2807"/>
    <property type="match status" value="1"/>
</dbReference>
<dbReference type="AlphaFoldDB" id="A0A7Y0AFN6"/>
<feature type="chain" id="PRO_5031055184" evidence="1">
    <location>
        <begin position="22"/>
        <end position="242"/>
    </location>
</feature>
<accession>A0A7Y0AFN6</accession>
<evidence type="ECO:0000313" key="4">
    <source>
        <dbReference type="Proteomes" id="UP000559626"/>
    </source>
</evidence>
<dbReference type="Gene3D" id="2.160.20.120">
    <property type="match status" value="1"/>
</dbReference>
<dbReference type="Proteomes" id="UP000559626">
    <property type="component" value="Unassembled WGS sequence"/>
</dbReference>
<evidence type="ECO:0000313" key="3">
    <source>
        <dbReference type="EMBL" id="NML66498.1"/>
    </source>
</evidence>
<name>A0A7Y0AFN6_9BACT</name>
<dbReference type="EMBL" id="JABBGH010000002">
    <property type="protein sequence ID" value="NML66498.1"/>
    <property type="molecule type" value="Genomic_DNA"/>
</dbReference>
<protein>
    <submittedName>
        <fullName evidence="3">DUF2807 domain-containing protein</fullName>
    </submittedName>
</protein>
<evidence type="ECO:0000256" key="1">
    <source>
        <dbReference type="SAM" id="SignalP"/>
    </source>
</evidence>
<keyword evidence="4" id="KW-1185">Reference proteome</keyword>
<organism evidence="3 4">
    <name type="scientific">Hymenobacter polaris</name>
    <dbReference type="NCBI Taxonomy" id="2682546"/>
    <lineage>
        <taxon>Bacteria</taxon>
        <taxon>Pseudomonadati</taxon>
        <taxon>Bacteroidota</taxon>
        <taxon>Cytophagia</taxon>
        <taxon>Cytophagales</taxon>
        <taxon>Hymenobacteraceae</taxon>
        <taxon>Hymenobacter</taxon>
    </lineage>
</organism>
<comment type="caution">
    <text evidence="3">The sequence shown here is derived from an EMBL/GenBank/DDBJ whole genome shotgun (WGS) entry which is preliminary data.</text>
</comment>
<dbReference type="InterPro" id="IPR021255">
    <property type="entry name" value="DUF2807"/>
</dbReference>
<evidence type="ECO:0000259" key="2">
    <source>
        <dbReference type="Pfam" id="PF10988"/>
    </source>
</evidence>
<sequence>MIKYLALAALLSAGAPLAAQAQAAPAGATTQVRQVAHFRGVRVGGSISLTLTAGPAQRVEVSAATAEFVANIRTKLEDGILIISYDDLLERDDRKLMKADHKLQATITADFLTSLAATSGAKVQASGNFAAPDCVLDVTAGATLTATDLAPQVLVVRENGAATVTLAGTAPRLDVRVSGSSTYEGQQLLSERAQIEANDKSTARIAASKELLVEANSGSTVRYYGSPTVSRDLNGGSLSNAK</sequence>
<proteinExistence type="predicted"/>
<feature type="domain" description="Putative auto-transporter adhesin head GIN" evidence="2">
    <location>
        <begin position="37"/>
        <end position="227"/>
    </location>
</feature>
<feature type="signal peptide" evidence="1">
    <location>
        <begin position="1"/>
        <end position="21"/>
    </location>
</feature>
<dbReference type="RefSeq" id="WP_169532138.1">
    <property type="nucleotide sequence ID" value="NZ_JABBGH010000002.1"/>
</dbReference>
<reference evidence="3 4" key="1">
    <citation type="submission" date="2020-04" db="EMBL/GenBank/DDBJ databases">
        <title>Hymenobacter polaris sp. nov., isolated from Arctic soil.</title>
        <authorList>
            <person name="Dahal R.H."/>
        </authorList>
    </citation>
    <scope>NUCLEOTIDE SEQUENCE [LARGE SCALE GENOMIC DNA]</scope>
    <source>
        <strain evidence="3 4">RP-2-7</strain>
    </source>
</reference>
<keyword evidence="1" id="KW-0732">Signal</keyword>